<dbReference type="GO" id="GO:0006529">
    <property type="term" value="P:asparagine biosynthetic process"/>
    <property type="evidence" value="ECO:0007669"/>
    <property type="project" value="InterPro"/>
</dbReference>
<dbReference type="CDD" id="cd01991">
    <property type="entry name" value="Asn_synthase_B_C"/>
    <property type="match status" value="1"/>
</dbReference>
<dbReference type="Proteomes" id="UP000229740">
    <property type="component" value="Unassembled WGS sequence"/>
</dbReference>
<dbReference type="GO" id="GO:0005829">
    <property type="term" value="C:cytosol"/>
    <property type="evidence" value="ECO:0007669"/>
    <property type="project" value="TreeGrafter"/>
</dbReference>
<proteinExistence type="predicted"/>
<evidence type="ECO:0000259" key="4">
    <source>
        <dbReference type="Pfam" id="PF00733"/>
    </source>
</evidence>
<dbReference type="EMBL" id="PDPS01000049">
    <property type="protein sequence ID" value="PID55702.1"/>
    <property type="molecule type" value="Genomic_DNA"/>
</dbReference>
<dbReference type="Gene3D" id="3.40.50.620">
    <property type="entry name" value="HUPs"/>
    <property type="match status" value="1"/>
</dbReference>
<comment type="catalytic activity">
    <reaction evidence="3">
        <text>L-aspartate + L-glutamine + ATP + H2O = L-asparagine + L-glutamate + AMP + diphosphate + H(+)</text>
        <dbReference type="Rhea" id="RHEA:12228"/>
        <dbReference type="ChEBI" id="CHEBI:15377"/>
        <dbReference type="ChEBI" id="CHEBI:15378"/>
        <dbReference type="ChEBI" id="CHEBI:29985"/>
        <dbReference type="ChEBI" id="CHEBI:29991"/>
        <dbReference type="ChEBI" id="CHEBI:30616"/>
        <dbReference type="ChEBI" id="CHEBI:33019"/>
        <dbReference type="ChEBI" id="CHEBI:58048"/>
        <dbReference type="ChEBI" id="CHEBI:58359"/>
        <dbReference type="ChEBI" id="CHEBI:456215"/>
        <dbReference type="EC" id="6.3.5.4"/>
    </reaction>
</comment>
<dbReference type="PANTHER" id="PTHR43284:SF1">
    <property type="entry name" value="ASPARAGINE SYNTHETASE"/>
    <property type="match status" value="1"/>
</dbReference>
<dbReference type="InterPro" id="IPR014729">
    <property type="entry name" value="Rossmann-like_a/b/a_fold"/>
</dbReference>
<dbReference type="PANTHER" id="PTHR43284">
    <property type="entry name" value="ASPARAGINE SYNTHETASE (GLUTAMINE-HYDROLYZING)"/>
    <property type="match status" value="1"/>
</dbReference>
<evidence type="ECO:0000256" key="1">
    <source>
        <dbReference type="ARBA" id="ARBA00005187"/>
    </source>
</evidence>
<protein>
    <recommendedName>
        <fullName evidence="2">asparagine synthase (glutamine-hydrolyzing)</fullName>
        <ecNumber evidence="2">6.3.5.4</ecNumber>
    </recommendedName>
</protein>
<organism evidence="5 6">
    <name type="scientific">candidate division KSB3 bacterium</name>
    <dbReference type="NCBI Taxonomy" id="2044937"/>
    <lineage>
        <taxon>Bacteria</taxon>
        <taxon>candidate division KSB3</taxon>
    </lineage>
</organism>
<comment type="pathway">
    <text evidence="1">Amino-acid biosynthesis; L-asparagine biosynthesis; L-asparagine from L-aspartate (L-Gln route): step 1/1.</text>
</comment>
<evidence type="ECO:0000313" key="5">
    <source>
        <dbReference type="EMBL" id="PID55702.1"/>
    </source>
</evidence>
<accession>A0A2G6E1D0</accession>
<dbReference type="AlphaFoldDB" id="A0A2G6E1D0"/>
<gene>
    <name evidence="5" type="ORF">CSB45_14815</name>
</gene>
<dbReference type="InterPro" id="IPR051786">
    <property type="entry name" value="ASN_synthetase/amidase"/>
</dbReference>
<dbReference type="SUPFAM" id="SSF52402">
    <property type="entry name" value="Adenine nucleotide alpha hydrolases-like"/>
    <property type="match status" value="1"/>
</dbReference>
<evidence type="ECO:0000313" key="6">
    <source>
        <dbReference type="Proteomes" id="UP000229740"/>
    </source>
</evidence>
<reference evidence="5 6" key="1">
    <citation type="submission" date="2017-10" db="EMBL/GenBank/DDBJ databases">
        <title>Novel microbial diversity and functional potential in the marine mammal oral microbiome.</title>
        <authorList>
            <person name="Dudek N.K."/>
            <person name="Sun C.L."/>
            <person name="Burstein D."/>
            <person name="Kantor R.S."/>
            <person name="Aliaga Goltsman D.S."/>
            <person name="Bik E.M."/>
            <person name="Thomas B.C."/>
            <person name="Banfield J.F."/>
            <person name="Relman D.A."/>
        </authorList>
    </citation>
    <scope>NUCLEOTIDE SEQUENCE [LARGE SCALE GENOMIC DNA]</scope>
    <source>
        <strain evidence="5">DOLZORAL124_49_17</strain>
    </source>
</reference>
<dbReference type="EC" id="6.3.5.4" evidence="2"/>
<sequence>MKLYMQDDILVKVDRASMANSLEVRVPFLDHTFVEYVAGLPSQYKLNGLTTKYLLKKSLKNILPKRIIQRKKKGFGIPLSKWFKGDLKDALLSYLSKERITQAGIFEYSFIRKLLQEHFSHQRDHRKQLWTLFVFEMWREHYLK</sequence>
<dbReference type="GO" id="GO:0004066">
    <property type="term" value="F:asparagine synthase (glutamine-hydrolyzing) activity"/>
    <property type="evidence" value="ECO:0007669"/>
    <property type="project" value="UniProtKB-EC"/>
</dbReference>
<feature type="domain" description="Asparagine synthetase" evidence="4">
    <location>
        <begin position="2"/>
        <end position="139"/>
    </location>
</feature>
<comment type="caution">
    <text evidence="5">The sequence shown here is derived from an EMBL/GenBank/DDBJ whole genome shotgun (WGS) entry which is preliminary data.</text>
</comment>
<name>A0A2G6E1D0_9BACT</name>
<dbReference type="InterPro" id="IPR001962">
    <property type="entry name" value="Asn_synthase"/>
</dbReference>
<dbReference type="Pfam" id="PF00733">
    <property type="entry name" value="Asn_synthase"/>
    <property type="match status" value="1"/>
</dbReference>
<evidence type="ECO:0000256" key="2">
    <source>
        <dbReference type="ARBA" id="ARBA00012737"/>
    </source>
</evidence>
<evidence type="ECO:0000256" key="3">
    <source>
        <dbReference type="ARBA" id="ARBA00048741"/>
    </source>
</evidence>